<protein>
    <recommendedName>
        <fullName evidence="3 8">3-deoxy-D-manno-octulosonic acid transferase</fullName>
        <shortName evidence="8">Kdo transferase</shortName>
        <ecNumber evidence="2 8">2.4.99.12</ecNumber>
    </recommendedName>
    <alternativeName>
        <fullName evidence="5 8">Lipid IV(A) 3-deoxy-D-manno-octulosonic acid transferase</fullName>
    </alternativeName>
</protein>
<dbReference type="SUPFAM" id="SSF53756">
    <property type="entry name" value="UDP-Glycosyltransferase/glycogen phosphorylase"/>
    <property type="match status" value="1"/>
</dbReference>
<evidence type="ECO:0000259" key="9">
    <source>
        <dbReference type="Pfam" id="PF04413"/>
    </source>
</evidence>
<dbReference type="Proteomes" id="UP000524404">
    <property type="component" value="Unassembled WGS sequence"/>
</dbReference>
<comment type="pathway">
    <text evidence="1 8">Bacterial outer membrane biogenesis; LPS core biosynthesis.</text>
</comment>
<comment type="caution">
    <text evidence="10">The sequence shown here is derived from an EMBL/GenBank/DDBJ whole genome shotgun (WGS) entry which is preliminary data.</text>
</comment>
<dbReference type="AlphaFoldDB" id="A0A841EVZ9"/>
<comment type="similarity">
    <text evidence="8">Belongs to the glycosyltransferase group 1 family.</text>
</comment>
<evidence type="ECO:0000256" key="1">
    <source>
        <dbReference type="ARBA" id="ARBA00004713"/>
    </source>
</evidence>
<dbReference type="EMBL" id="JACHKT010000038">
    <property type="protein sequence ID" value="MBB6005243.1"/>
    <property type="molecule type" value="Genomic_DNA"/>
</dbReference>
<evidence type="ECO:0000256" key="5">
    <source>
        <dbReference type="ARBA" id="ARBA00031445"/>
    </source>
</evidence>
<comment type="function">
    <text evidence="8">Involved in lipopolysaccharide (LPS) biosynthesis. Catalyzes the transfer of 3-deoxy-D-manno-octulosonate (Kdo) residue(s) from CMP-Kdo to lipid IV(A), the tetraacyldisaccharide-1,4'-bisphosphate precursor of lipid A.</text>
</comment>
<feature type="active site" description="Proton acceptor" evidence="7">
    <location>
        <position position="67"/>
    </location>
</feature>
<evidence type="ECO:0000256" key="6">
    <source>
        <dbReference type="ARBA" id="ARBA00049183"/>
    </source>
</evidence>
<sequence length="424" mass="49327">MSKLLYHISIYIYQLLVWFVSPFNSKAKRWIQGRKNFRNQVYASDFWIKKNTSEVPLAWFHCASLGEFEQARPVIEKYKEKFPTHHILLTFFSPSGYEIRKNYAEADYICYLPADTSANALEFIEIFKPSVAFFVKYEFWYNYLRILSEKGIPVISFSTIFRDNQVFFKNYGGFYRSMLAYFTHIFVQNKKSYELLKSIDIQQISVGGDTRFDRVKQIADAKKEIEVVAQFKNKKPLLIVGSCWQQDFDVIAPMLNDFKQDLKVIIAPHEIHEEEITAWQKVLKGKSIKFSEIQHLKAGELETAQTLFIDNIGMLSSLYQYAEFAWIGGAYRKGLHNTLEAATFGLPIFFGNNNYQKFQEAMDLISIGGAFVIADTAQFKNNFEQLYFDETLRKEKSATILSYVQENLGGTAKIIKFIKELSIF</sequence>
<comment type="subcellular location">
    <subcellularLocation>
        <location evidence="8">Cell membrane</location>
    </subcellularLocation>
</comment>
<dbReference type="GO" id="GO:0043842">
    <property type="term" value="F:Kdo transferase activity"/>
    <property type="evidence" value="ECO:0007669"/>
    <property type="project" value="UniProtKB-EC"/>
</dbReference>
<keyword evidence="8" id="KW-1003">Cell membrane</keyword>
<dbReference type="PANTHER" id="PTHR42755:SF1">
    <property type="entry name" value="3-DEOXY-D-MANNO-OCTULOSONIC ACID TRANSFERASE, MITOCHONDRIAL-RELATED"/>
    <property type="match status" value="1"/>
</dbReference>
<keyword evidence="10" id="KW-0328">Glycosyltransferase</keyword>
<evidence type="ECO:0000256" key="4">
    <source>
        <dbReference type="ARBA" id="ARBA00022679"/>
    </source>
</evidence>
<dbReference type="RefSeq" id="WP_184136884.1">
    <property type="nucleotide sequence ID" value="NZ_JACHKT010000038.1"/>
</dbReference>
<dbReference type="Pfam" id="PF04413">
    <property type="entry name" value="Glycos_transf_N"/>
    <property type="match status" value="1"/>
</dbReference>
<evidence type="ECO:0000256" key="2">
    <source>
        <dbReference type="ARBA" id="ARBA00012621"/>
    </source>
</evidence>
<evidence type="ECO:0000256" key="3">
    <source>
        <dbReference type="ARBA" id="ARBA00019077"/>
    </source>
</evidence>
<keyword evidence="8" id="KW-0472">Membrane</keyword>
<organism evidence="10 11">
    <name type="scientific">Arcicella rosea</name>
    <dbReference type="NCBI Taxonomy" id="502909"/>
    <lineage>
        <taxon>Bacteria</taxon>
        <taxon>Pseudomonadati</taxon>
        <taxon>Bacteroidota</taxon>
        <taxon>Cytophagia</taxon>
        <taxon>Cytophagales</taxon>
        <taxon>Flectobacillaceae</taxon>
        <taxon>Arcicella</taxon>
    </lineage>
</organism>
<accession>A0A841EVZ9</accession>
<dbReference type="Gene3D" id="3.40.50.11720">
    <property type="entry name" value="3-Deoxy-D-manno-octulosonic-acid transferase, N-terminal domain"/>
    <property type="match status" value="1"/>
</dbReference>
<evidence type="ECO:0000313" key="10">
    <source>
        <dbReference type="EMBL" id="MBB6005243.1"/>
    </source>
</evidence>
<dbReference type="GO" id="GO:0005886">
    <property type="term" value="C:plasma membrane"/>
    <property type="evidence" value="ECO:0007669"/>
    <property type="project" value="UniProtKB-SubCell"/>
</dbReference>
<dbReference type="PANTHER" id="PTHR42755">
    <property type="entry name" value="3-DEOXY-MANNO-OCTULOSONATE CYTIDYLYLTRANSFERASE"/>
    <property type="match status" value="1"/>
</dbReference>
<keyword evidence="8" id="KW-0448">Lipopolysaccharide biosynthesis</keyword>
<evidence type="ECO:0000256" key="8">
    <source>
        <dbReference type="RuleBase" id="RU365103"/>
    </source>
</evidence>
<keyword evidence="4 8" id="KW-0808">Transferase</keyword>
<dbReference type="InterPro" id="IPR039901">
    <property type="entry name" value="Kdotransferase"/>
</dbReference>
<comment type="catalytic activity">
    <reaction evidence="6 8">
        <text>lipid IVA (E. coli) + CMP-3-deoxy-beta-D-manno-octulosonate = alpha-Kdo-(2-&gt;6)-lipid IVA (E. coli) + CMP + H(+)</text>
        <dbReference type="Rhea" id="RHEA:28066"/>
        <dbReference type="ChEBI" id="CHEBI:15378"/>
        <dbReference type="ChEBI" id="CHEBI:58603"/>
        <dbReference type="ChEBI" id="CHEBI:60364"/>
        <dbReference type="ChEBI" id="CHEBI:60377"/>
        <dbReference type="ChEBI" id="CHEBI:85987"/>
        <dbReference type="EC" id="2.4.99.12"/>
    </reaction>
</comment>
<dbReference type="Gene3D" id="3.40.50.2000">
    <property type="entry name" value="Glycogen Phosphorylase B"/>
    <property type="match status" value="1"/>
</dbReference>
<gene>
    <name evidence="10" type="ORF">HNP25_003915</name>
</gene>
<evidence type="ECO:0000256" key="7">
    <source>
        <dbReference type="PIRSR" id="PIRSR639901-1"/>
    </source>
</evidence>
<dbReference type="InterPro" id="IPR007507">
    <property type="entry name" value="Glycos_transf_N"/>
</dbReference>
<keyword evidence="11" id="KW-1185">Reference proteome</keyword>
<proteinExistence type="inferred from homology"/>
<dbReference type="GO" id="GO:0009245">
    <property type="term" value="P:lipid A biosynthetic process"/>
    <property type="evidence" value="ECO:0007669"/>
    <property type="project" value="TreeGrafter"/>
</dbReference>
<evidence type="ECO:0000313" key="11">
    <source>
        <dbReference type="Proteomes" id="UP000524404"/>
    </source>
</evidence>
<feature type="domain" description="3-deoxy-D-manno-octulosonic-acid transferase N-terminal" evidence="9">
    <location>
        <begin position="50"/>
        <end position="213"/>
    </location>
</feature>
<dbReference type="UniPathway" id="UPA00958"/>
<dbReference type="GO" id="GO:0009244">
    <property type="term" value="P:lipopolysaccharide core region biosynthetic process"/>
    <property type="evidence" value="ECO:0007669"/>
    <property type="project" value="UniProtKB-UniRule"/>
</dbReference>
<reference evidence="10 11" key="1">
    <citation type="submission" date="2020-08" db="EMBL/GenBank/DDBJ databases">
        <title>Functional genomics of gut bacteria from endangered species of beetles.</title>
        <authorList>
            <person name="Carlos-Shanley C."/>
        </authorList>
    </citation>
    <scope>NUCLEOTIDE SEQUENCE [LARGE SCALE GENOMIC DNA]</scope>
    <source>
        <strain evidence="10 11">S00070</strain>
    </source>
</reference>
<name>A0A841EVZ9_9BACT</name>
<dbReference type="InterPro" id="IPR038107">
    <property type="entry name" value="Glycos_transf_N_sf"/>
</dbReference>
<dbReference type="EC" id="2.4.99.12" evidence="2 8"/>